<dbReference type="GeneTree" id="ENSGT00390000001063"/>
<feature type="region of interest" description="Disordered" evidence="1">
    <location>
        <begin position="1"/>
        <end position="27"/>
    </location>
</feature>
<reference evidence="2" key="4">
    <citation type="submission" date="2025-09" db="UniProtKB">
        <authorList>
            <consortium name="Ensembl"/>
        </authorList>
    </citation>
    <scope>IDENTIFICATION</scope>
</reference>
<dbReference type="InParanoid" id="A0A3B1J6D7"/>
<dbReference type="Ensembl" id="ENSAMXT00000038732.1">
    <property type="protein sequence ID" value="ENSAMXP00000037466.1"/>
    <property type="gene ID" value="ENSAMXG00000035146.1"/>
</dbReference>
<evidence type="ECO:0000256" key="1">
    <source>
        <dbReference type="SAM" id="MobiDB-lite"/>
    </source>
</evidence>
<dbReference type="InterPro" id="IPR010736">
    <property type="entry name" value="SHIPPO-rpt"/>
</dbReference>
<dbReference type="STRING" id="7994.ENSAMXP00000037466"/>
<organism evidence="2 3">
    <name type="scientific">Astyanax mexicanus</name>
    <name type="common">Blind cave fish</name>
    <name type="synonym">Astyanax fasciatus mexicanus</name>
    <dbReference type="NCBI Taxonomy" id="7994"/>
    <lineage>
        <taxon>Eukaryota</taxon>
        <taxon>Metazoa</taxon>
        <taxon>Chordata</taxon>
        <taxon>Craniata</taxon>
        <taxon>Vertebrata</taxon>
        <taxon>Euteleostomi</taxon>
        <taxon>Actinopterygii</taxon>
        <taxon>Neopterygii</taxon>
        <taxon>Teleostei</taxon>
        <taxon>Ostariophysi</taxon>
        <taxon>Characiformes</taxon>
        <taxon>Characoidei</taxon>
        <taxon>Acestrorhamphidae</taxon>
        <taxon>Acestrorhamphinae</taxon>
        <taxon>Astyanax</taxon>
    </lineage>
</organism>
<dbReference type="Bgee" id="ENSAMXG00000035146">
    <property type="expression patterns" value="Expressed in olfactory epithelium and 13 other cell types or tissues"/>
</dbReference>
<feature type="compositionally biased region" description="Polar residues" evidence="1">
    <location>
        <begin position="9"/>
        <end position="20"/>
    </location>
</feature>
<evidence type="ECO:0000313" key="3">
    <source>
        <dbReference type="Proteomes" id="UP000018467"/>
    </source>
</evidence>
<dbReference type="Proteomes" id="UP000018467">
    <property type="component" value="Unassembled WGS sequence"/>
</dbReference>
<sequence>MYSRAPRVTQLSSGGSTSSAVGPGSYPIHANTPTRECYAPFLSLSNRLSVFDAVGGASPGPGQYNIGGIRVSGAGGVSLQNRSKRFEETQSDGPGPAAYNIPHTPAHTHTPLLSYSDAPSIPSPGQAFGFEENEHGALCRNKPPDIDHSLGPAYYSPAKVCVKQKYKGVPFSWMTEKRAELKLVEGPGPGQDHRVQYENVNLRRDVRSRAELQVPRYHQLLPLQEEKKGVPGPGQYDVKGQFEKHTDPAGATRFSPVKQVAPPVGSYNDPRSALESLKKNSGLKRSPFNLTAARFTLDHRTHSTPGPGAYNVFELGLAHESLRRVLVENTRKGVFGSCAERALQLNNKEGNSPGPSHYTVRDTKELYKQQPTAVFRSTTERLNTALPNKVDACSHLFTPDNILVKCFRWSLASDFFNLNPSNYNQNPSLYNASVKSTPKLALIGSREDRSKANNKPDQEHTRYTHTHIYDTLLKGTFNVTLRNPLMSQALTSPPQTAMATPFVFSSTGKRLHAHTHTHICCVLCV</sequence>
<keyword evidence="3" id="KW-1185">Reference proteome</keyword>
<proteinExistence type="predicted"/>
<dbReference type="AlphaFoldDB" id="A0A3B1J6D7"/>
<feature type="region of interest" description="Disordered" evidence="1">
    <location>
        <begin position="248"/>
        <end position="269"/>
    </location>
</feature>
<dbReference type="Pfam" id="PF07004">
    <property type="entry name" value="SHIPPO-rpt"/>
    <property type="match status" value="4"/>
</dbReference>
<dbReference type="PANTHER" id="PTHR21580:SF60">
    <property type="entry name" value="SPERM-TAIL PG-RICH REPEAT-CONTAINING PROTEIN 2"/>
    <property type="match status" value="1"/>
</dbReference>
<accession>A0A3B1J6D7</accession>
<reference evidence="3" key="2">
    <citation type="journal article" date="2014" name="Nat. Commun.">
        <title>The cavefish genome reveals candidate genes for eye loss.</title>
        <authorList>
            <person name="McGaugh S.E."/>
            <person name="Gross J.B."/>
            <person name="Aken B."/>
            <person name="Blin M."/>
            <person name="Borowsky R."/>
            <person name="Chalopin D."/>
            <person name="Hinaux H."/>
            <person name="Jeffery W.R."/>
            <person name="Keene A."/>
            <person name="Ma L."/>
            <person name="Minx P."/>
            <person name="Murphy D."/>
            <person name="O'Quin K.E."/>
            <person name="Retaux S."/>
            <person name="Rohner N."/>
            <person name="Searle S.M."/>
            <person name="Stahl B.A."/>
            <person name="Tabin C."/>
            <person name="Volff J.N."/>
            <person name="Yoshizawa M."/>
            <person name="Warren W.C."/>
        </authorList>
    </citation>
    <scope>NUCLEOTIDE SEQUENCE [LARGE SCALE GENOMIC DNA]</scope>
    <source>
        <strain evidence="3">female</strain>
    </source>
</reference>
<reference evidence="2" key="3">
    <citation type="submission" date="2025-08" db="UniProtKB">
        <authorList>
            <consortium name="Ensembl"/>
        </authorList>
    </citation>
    <scope>IDENTIFICATION</scope>
</reference>
<feature type="region of interest" description="Disordered" evidence="1">
    <location>
        <begin position="84"/>
        <end position="108"/>
    </location>
</feature>
<evidence type="ECO:0000313" key="2">
    <source>
        <dbReference type="Ensembl" id="ENSAMXP00000037466.1"/>
    </source>
</evidence>
<reference evidence="3" key="1">
    <citation type="submission" date="2013-03" db="EMBL/GenBank/DDBJ databases">
        <authorList>
            <person name="Jeffery W."/>
            <person name="Warren W."/>
            <person name="Wilson R.K."/>
        </authorList>
    </citation>
    <scope>NUCLEOTIDE SEQUENCE</scope>
    <source>
        <strain evidence="3">female</strain>
    </source>
</reference>
<dbReference type="InterPro" id="IPR051291">
    <property type="entry name" value="CIMAP"/>
</dbReference>
<protein>
    <submittedName>
        <fullName evidence="2">Sperm-tail PG-rich repeat containing 2</fullName>
    </submittedName>
</protein>
<dbReference type="FunCoup" id="A0A3B1J6D7">
    <property type="interactions" value="13"/>
</dbReference>
<name>A0A3B1J6D7_ASTMX</name>
<dbReference type="PANTHER" id="PTHR21580">
    <property type="entry name" value="SHIPPO-1-RELATED"/>
    <property type="match status" value="1"/>
</dbReference>